<evidence type="ECO:0000256" key="2">
    <source>
        <dbReference type="ARBA" id="ARBA00022692"/>
    </source>
</evidence>
<dbReference type="Pfam" id="PF07738">
    <property type="entry name" value="Sad1_UNC"/>
    <property type="match status" value="1"/>
</dbReference>
<dbReference type="PANTHER" id="PTHR12911">
    <property type="entry name" value="SAD1/UNC-84-LIKE PROTEIN-RELATED"/>
    <property type="match status" value="1"/>
</dbReference>
<feature type="domain" description="SUN" evidence="5">
    <location>
        <begin position="1"/>
        <end position="107"/>
    </location>
</feature>
<comment type="subcellular location">
    <subcellularLocation>
        <location evidence="1">Nucleus inner membrane</location>
    </subcellularLocation>
</comment>
<dbReference type="GO" id="GO:0005637">
    <property type="term" value="C:nuclear inner membrane"/>
    <property type="evidence" value="ECO:0007669"/>
    <property type="project" value="UniProtKB-SubCell"/>
</dbReference>
<evidence type="ECO:0000256" key="3">
    <source>
        <dbReference type="ARBA" id="ARBA00022989"/>
    </source>
</evidence>
<keyword evidence="7" id="KW-1185">Reference proteome</keyword>
<accession>A0A7K6NF89</accession>
<evidence type="ECO:0000256" key="4">
    <source>
        <dbReference type="ARBA" id="ARBA00023136"/>
    </source>
</evidence>
<evidence type="ECO:0000313" key="6">
    <source>
        <dbReference type="EMBL" id="NWW47154.1"/>
    </source>
</evidence>
<reference evidence="6 7" key="1">
    <citation type="submission" date="2019-09" db="EMBL/GenBank/DDBJ databases">
        <title>Bird 10,000 Genomes (B10K) Project - Family phase.</title>
        <authorList>
            <person name="Zhang G."/>
        </authorList>
    </citation>
    <scope>NUCLEOTIDE SEQUENCE [LARGE SCALE GENOMIC DNA]</scope>
    <source>
        <strain evidence="6">B10K-DU-029-80</strain>
        <tissue evidence="6">Muscle</tissue>
    </source>
</reference>
<proteinExistence type="predicted"/>
<dbReference type="AlphaFoldDB" id="A0A7K6NF89"/>
<evidence type="ECO:0000256" key="1">
    <source>
        <dbReference type="ARBA" id="ARBA00004540"/>
    </source>
</evidence>
<comment type="caution">
    <text evidence="6">The sequence shown here is derived from an EMBL/GenBank/DDBJ whole genome shotgun (WGS) entry which is preliminary data.</text>
</comment>
<sequence length="107" mass="11566">IALSFLLQPDVTPGNCWAFPGHQGHVVIRLPTRVHVTAIRVQHISKEVSPSGTVTSAPRDMAVFGVDADGEEETLLVAFMYDVAKEAIQTFPLKVRPTRGGKCQGAK</sequence>
<dbReference type="InterPro" id="IPR012919">
    <property type="entry name" value="SUN_dom"/>
</dbReference>
<dbReference type="InterPro" id="IPR045119">
    <property type="entry name" value="SUN1-5"/>
</dbReference>
<gene>
    <name evidence="6" type="primary">Sun3_1</name>
    <name evidence="6" type="ORF">PEDTOR_R08695</name>
</gene>
<protein>
    <submittedName>
        <fullName evidence="6">SUN3 protein</fullName>
    </submittedName>
</protein>
<keyword evidence="2" id="KW-0812">Transmembrane</keyword>
<evidence type="ECO:0000259" key="5">
    <source>
        <dbReference type="PROSITE" id="PS51469"/>
    </source>
</evidence>
<keyword evidence="4" id="KW-0472">Membrane</keyword>
<feature type="non-terminal residue" evidence="6">
    <location>
        <position position="1"/>
    </location>
</feature>
<organism evidence="6 7">
    <name type="scientific">Pedionomus torquatus</name>
    <name type="common">Plains-wanderer</name>
    <dbReference type="NCBI Taxonomy" id="227192"/>
    <lineage>
        <taxon>Eukaryota</taxon>
        <taxon>Metazoa</taxon>
        <taxon>Chordata</taxon>
        <taxon>Craniata</taxon>
        <taxon>Vertebrata</taxon>
        <taxon>Euteleostomi</taxon>
        <taxon>Archelosauria</taxon>
        <taxon>Archosauria</taxon>
        <taxon>Dinosauria</taxon>
        <taxon>Saurischia</taxon>
        <taxon>Theropoda</taxon>
        <taxon>Coelurosauria</taxon>
        <taxon>Aves</taxon>
        <taxon>Neognathae</taxon>
        <taxon>Neoaves</taxon>
        <taxon>Charadriiformes</taxon>
        <taxon>Pedionomidae</taxon>
        <taxon>Pedionomus</taxon>
    </lineage>
</organism>
<dbReference type="PANTHER" id="PTHR12911:SF24">
    <property type="entry name" value="SUN DOMAIN-CONTAINING PROTEIN 3"/>
    <property type="match status" value="1"/>
</dbReference>
<name>A0A7K6NF89_PEDTO</name>
<keyword evidence="3" id="KW-1133">Transmembrane helix</keyword>
<dbReference type="EMBL" id="VZRU01008083">
    <property type="protein sequence ID" value="NWW47154.1"/>
    <property type="molecule type" value="Genomic_DNA"/>
</dbReference>
<dbReference type="Proteomes" id="UP000565207">
    <property type="component" value="Unassembled WGS sequence"/>
</dbReference>
<dbReference type="GO" id="GO:0043495">
    <property type="term" value="F:protein-membrane adaptor activity"/>
    <property type="evidence" value="ECO:0007669"/>
    <property type="project" value="TreeGrafter"/>
</dbReference>
<feature type="non-terminal residue" evidence="6">
    <location>
        <position position="107"/>
    </location>
</feature>
<evidence type="ECO:0000313" key="7">
    <source>
        <dbReference type="Proteomes" id="UP000565207"/>
    </source>
</evidence>
<dbReference type="PROSITE" id="PS51469">
    <property type="entry name" value="SUN"/>
    <property type="match status" value="1"/>
</dbReference>
<dbReference type="GO" id="GO:0034993">
    <property type="term" value="C:meiotic nuclear membrane microtubule tethering complex"/>
    <property type="evidence" value="ECO:0007669"/>
    <property type="project" value="TreeGrafter"/>
</dbReference>
<dbReference type="Gene3D" id="2.60.120.260">
    <property type="entry name" value="Galactose-binding domain-like"/>
    <property type="match status" value="1"/>
</dbReference>